<feature type="domain" description="AdoMet activation" evidence="1">
    <location>
        <begin position="88"/>
        <end position="204"/>
    </location>
</feature>
<protein>
    <submittedName>
        <fullName evidence="2">Vitamin B12 dependent methionine synthase, activation domain protein</fullName>
    </submittedName>
</protein>
<dbReference type="Gene3D" id="3.40.109.40">
    <property type="match status" value="1"/>
</dbReference>
<sequence length="227" mass="25571">MDFRYKELSWKDICLDWDDFVFSLGKGYKMEGEVLTMFSALEREVTQFCKPRWGYRVFSLDAFDKSRIILNGCRLQTGRIITPYLENAELCALFVATAGEEFERFQQTVKESGQIVEEFLLDALGSAIAEATVREACKAIEKEFGAKGLGISYPYSPGYCGWKVSDQQILFSLLPNQPCGVSLTASSLMCPIKSVSGVVGIGRQMTRQKYGCELCGKKDCYKNRLNK</sequence>
<evidence type="ECO:0000313" key="3">
    <source>
        <dbReference type="Proteomes" id="UP000020529"/>
    </source>
</evidence>
<dbReference type="Proteomes" id="UP000020529">
    <property type="component" value="Unassembled WGS sequence"/>
</dbReference>
<dbReference type="EMBL" id="JGCY01000347">
    <property type="protein sequence ID" value="EXY73736.1"/>
    <property type="molecule type" value="Genomic_DNA"/>
</dbReference>
<comment type="caution">
    <text evidence="2">The sequence shown here is derived from an EMBL/GenBank/DDBJ whole genome shotgun (WGS) entry which is preliminary data.</text>
</comment>
<evidence type="ECO:0000313" key="2">
    <source>
        <dbReference type="EMBL" id="EXY73736.1"/>
    </source>
</evidence>
<name>A0A015TSY6_BACFG</name>
<dbReference type="SUPFAM" id="SSF56507">
    <property type="entry name" value="Methionine synthase activation domain-like"/>
    <property type="match status" value="1"/>
</dbReference>
<dbReference type="RefSeq" id="WP_022347224.1">
    <property type="nucleotide sequence ID" value="NZ_JGCY01000347.1"/>
</dbReference>
<proteinExistence type="predicted"/>
<dbReference type="InterPro" id="IPR004223">
    <property type="entry name" value="VitB12-dep_Met_synth_activ_dom"/>
</dbReference>
<dbReference type="PATRIC" id="fig|1339315.3.peg.3199"/>
<reference evidence="2 3" key="1">
    <citation type="submission" date="2014-02" db="EMBL/GenBank/DDBJ databases">
        <authorList>
            <person name="Sears C."/>
            <person name="Carroll K."/>
            <person name="Sack B.R."/>
            <person name="Qadri F."/>
            <person name="Myers L.L."/>
            <person name="Chung G.-T."/>
            <person name="Escheverria P."/>
            <person name="Fraser C.M."/>
            <person name="Sadzewicz L."/>
            <person name="Shefchek K.A."/>
            <person name="Tallon L."/>
            <person name="Das S.P."/>
            <person name="Daugherty S."/>
            <person name="Mongodin E.F."/>
        </authorList>
    </citation>
    <scope>NUCLEOTIDE SEQUENCE [LARGE SCALE GENOMIC DNA]</scope>
    <source>
        <strain evidence="3">3988T(B)14</strain>
    </source>
</reference>
<dbReference type="InterPro" id="IPR037010">
    <property type="entry name" value="VitB12-dep_Met_synth_activ_sf"/>
</dbReference>
<accession>A0A015TSY6</accession>
<dbReference type="GO" id="GO:0008705">
    <property type="term" value="F:methionine synthase activity"/>
    <property type="evidence" value="ECO:0007669"/>
    <property type="project" value="InterPro"/>
</dbReference>
<dbReference type="AlphaFoldDB" id="A0A015TSY6"/>
<gene>
    <name evidence="2" type="ORF">M124_2499</name>
</gene>
<dbReference type="InterPro" id="IPR017342">
    <property type="entry name" value="S-AdoMet-dep_Met_synth_prd"/>
</dbReference>
<evidence type="ECO:0000259" key="1">
    <source>
        <dbReference type="Pfam" id="PF02965"/>
    </source>
</evidence>
<organism evidence="2 3">
    <name type="scientific">Bacteroides fragilis str. 3988T(B)14</name>
    <dbReference type="NCBI Taxonomy" id="1339315"/>
    <lineage>
        <taxon>Bacteria</taxon>
        <taxon>Pseudomonadati</taxon>
        <taxon>Bacteroidota</taxon>
        <taxon>Bacteroidia</taxon>
        <taxon>Bacteroidales</taxon>
        <taxon>Bacteroidaceae</taxon>
        <taxon>Bacteroides</taxon>
    </lineage>
</organism>
<dbReference type="PIRSF" id="PIRSF037984">
    <property type="entry name" value="Met_synth_TM0269_prd"/>
    <property type="match status" value="1"/>
</dbReference>
<dbReference type="Pfam" id="PF02965">
    <property type="entry name" value="Met_synt_B12"/>
    <property type="match status" value="1"/>
</dbReference>